<dbReference type="Gene3D" id="1.10.600.10">
    <property type="entry name" value="Farnesyl Diphosphate Synthase"/>
    <property type="match status" value="1"/>
</dbReference>
<dbReference type="AlphaFoldDB" id="A0A1C3E404"/>
<name>A0A1C3E404_9PLAN</name>
<dbReference type="GO" id="GO:0051996">
    <property type="term" value="F:squalene synthase [NAD(P)H] activity"/>
    <property type="evidence" value="ECO:0007669"/>
    <property type="project" value="InterPro"/>
</dbReference>
<evidence type="ECO:0000313" key="1">
    <source>
        <dbReference type="EMBL" id="ODA27960.1"/>
    </source>
</evidence>
<dbReference type="InterPro" id="IPR008949">
    <property type="entry name" value="Isoprenoid_synthase_dom_sf"/>
</dbReference>
<dbReference type="InterPro" id="IPR002060">
    <property type="entry name" value="Squ/phyt_synthse"/>
</dbReference>
<reference evidence="1 2" key="1">
    <citation type="submission" date="2016-05" db="EMBL/GenBank/DDBJ databases">
        <title>Genomic and physiological characterization of Planctopirus sp. isolated from fresh water lake.</title>
        <authorList>
            <person name="Subhash Y."/>
            <person name="Ramana C."/>
        </authorList>
    </citation>
    <scope>NUCLEOTIDE SEQUENCE [LARGE SCALE GENOMIC DNA]</scope>
    <source>
        <strain evidence="1 2">JC280</strain>
    </source>
</reference>
<dbReference type="GO" id="GO:0004311">
    <property type="term" value="F:geranylgeranyl diphosphate synthase activity"/>
    <property type="evidence" value="ECO:0007669"/>
    <property type="project" value="InterPro"/>
</dbReference>
<comment type="caution">
    <text evidence="1">The sequence shown here is derived from an EMBL/GenBank/DDBJ whole genome shotgun (WGS) entry which is preliminary data.</text>
</comment>
<keyword evidence="2" id="KW-1185">Reference proteome</keyword>
<accession>A0A1C3E404</accession>
<dbReference type="SUPFAM" id="SSF48576">
    <property type="entry name" value="Terpenoid synthases"/>
    <property type="match status" value="1"/>
</dbReference>
<organism evidence="1 2">
    <name type="scientific">Planctopirus hydrillae</name>
    <dbReference type="NCBI Taxonomy" id="1841610"/>
    <lineage>
        <taxon>Bacteria</taxon>
        <taxon>Pseudomonadati</taxon>
        <taxon>Planctomycetota</taxon>
        <taxon>Planctomycetia</taxon>
        <taxon>Planctomycetales</taxon>
        <taxon>Planctomycetaceae</taxon>
        <taxon>Planctopirus</taxon>
    </lineage>
</organism>
<dbReference type="SFLD" id="SFLDG01212">
    <property type="entry name" value="Phytoene_synthase_like"/>
    <property type="match status" value="1"/>
</dbReference>
<sequence length="329" mass="38523">MPESRERWRSFDEEIREWGPQGSRNACSLAEAESYCRKLATGHYENFPLVSLLLPKKLHQPFFNVYAFCRWSDDLGDEINNPVRSLQLLQWWREQMVLCHQVASGQELSGEISLTHPVMIALQKTIQEFEIPLQPFVDLISAFEQDQCQTRYETFEDLLNYCERSANPVGRLVLYLGRDVSEQNFIWSDAICTGLQLANFWQDVARDYQIGRIYLPVAEMKEFGVSEETIRERVSTEAFQKLMTFQVERTRLFFEKGKPLVNHVTNDLRLDVDLFVRGGECILDKITRIDYRVLETRPKVTKWDGGRLLIMALGRSFLNRLFRRDFKSG</sequence>
<dbReference type="PANTHER" id="PTHR31480">
    <property type="entry name" value="BIFUNCTIONAL LYCOPENE CYCLASE/PHYTOENE SYNTHASE"/>
    <property type="match status" value="1"/>
</dbReference>
<dbReference type="CDD" id="cd00683">
    <property type="entry name" value="Trans_IPPS_HH"/>
    <property type="match status" value="1"/>
</dbReference>
<dbReference type="InterPro" id="IPR033904">
    <property type="entry name" value="Trans_IPPS_HH"/>
</dbReference>
<dbReference type="InterPro" id="IPR044843">
    <property type="entry name" value="Trans_IPPS_bact-type"/>
</dbReference>
<proteinExistence type="predicted"/>
<protein>
    <submittedName>
        <fullName evidence="1">Squalene synthase HpnC</fullName>
    </submittedName>
</protein>
<dbReference type="RefSeq" id="WP_068852959.1">
    <property type="nucleotide sequence ID" value="NZ_LYDR01000158.1"/>
</dbReference>
<gene>
    <name evidence="1" type="ORF">A6X21_13865</name>
</gene>
<dbReference type="SFLD" id="SFLDG01018">
    <property type="entry name" value="Squalene/Phytoene_Synthase_Lik"/>
    <property type="match status" value="1"/>
</dbReference>
<dbReference type="Pfam" id="PF00494">
    <property type="entry name" value="SQS_PSY"/>
    <property type="match status" value="1"/>
</dbReference>
<evidence type="ECO:0000313" key="2">
    <source>
        <dbReference type="Proteomes" id="UP000094828"/>
    </source>
</evidence>
<dbReference type="EMBL" id="LYDR01000158">
    <property type="protein sequence ID" value="ODA27960.1"/>
    <property type="molecule type" value="Genomic_DNA"/>
</dbReference>
<dbReference type="GO" id="GO:0016114">
    <property type="term" value="P:terpenoid biosynthetic process"/>
    <property type="evidence" value="ECO:0007669"/>
    <property type="project" value="UniProtKB-ARBA"/>
</dbReference>
<dbReference type="SFLD" id="SFLDS00005">
    <property type="entry name" value="Isoprenoid_Synthase_Type_I"/>
    <property type="match status" value="1"/>
</dbReference>
<dbReference type="OrthoDB" id="9787280at2"/>
<dbReference type="STRING" id="1841610.A6X21_13865"/>
<dbReference type="InterPro" id="IPR017827">
    <property type="entry name" value="HSQ_synthase_HpnC"/>
</dbReference>
<dbReference type="NCBIfam" id="TIGR03464">
    <property type="entry name" value="HpnC"/>
    <property type="match status" value="1"/>
</dbReference>
<dbReference type="Proteomes" id="UP000094828">
    <property type="component" value="Unassembled WGS sequence"/>
</dbReference>